<dbReference type="EMBL" id="JAAVJR010000003">
    <property type="protein sequence ID" value="NJW52822.1"/>
    <property type="molecule type" value="Genomic_DNA"/>
</dbReference>
<feature type="transmembrane region" description="Helical" evidence="1">
    <location>
        <begin position="269"/>
        <end position="286"/>
    </location>
</feature>
<protein>
    <submittedName>
        <fullName evidence="3">DUF4350 domain-containing protein</fullName>
    </submittedName>
</protein>
<keyword evidence="1" id="KW-0472">Membrane</keyword>
<keyword evidence="1" id="KW-0812">Transmembrane</keyword>
<dbReference type="InterPro" id="IPR025646">
    <property type="entry name" value="DUF4350"/>
</dbReference>
<reference evidence="3 4" key="1">
    <citation type="submission" date="2020-03" db="EMBL/GenBank/DDBJ databases">
        <title>Salinimicrobium sp. nov, isolated from SCS.</title>
        <authorList>
            <person name="Cao W.R."/>
        </authorList>
    </citation>
    <scope>NUCLEOTIDE SEQUENCE [LARGE SCALE GENOMIC DNA]</scope>
    <source>
        <strain evidence="4">J15B91</strain>
    </source>
</reference>
<proteinExistence type="predicted"/>
<keyword evidence="1" id="KW-1133">Transmembrane helix</keyword>
<accession>A0ABX1CYF5</accession>
<dbReference type="Proteomes" id="UP000703674">
    <property type="component" value="Unassembled WGS sequence"/>
</dbReference>
<sequence length="399" mass="46354">MSKAYKITLTLLVLFLALLTWLEANEPQPVNWTPSYAASDEIPLGTKVLFESLKEQEIQFEQVNVPPYEFLQDSTRTGTYLFLNDQLSIDQNELKKLLAWVEKGNTVFFIAESLSENLLDTFNLKTTSLVPEAGISSRPLINLTHPNLKSKEPFLYDRETYQVGFINNDSLSGEILGMTQLQENPEVVKRPEANFLRDSLGKGVVYIHLMPKAFSNYFLLDKNNHEYAERVLAYIPSQKRLFWDHYYKTGKTFNTSPLYIILNSKPLRWAYYFVIIGSIIFIIFEGKRKQRSIPVITPLRNHTLDFTRTIAGLYLDRKDYKAISSRKIALFLDHVRNHFRISTEQINDGFYQRLATISENSVEDVKALWQLMERLEKKNTVTREELLQLNKAIKAFKKT</sequence>
<keyword evidence="4" id="KW-1185">Reference proteome</keyword>
<comment type="caution">
    <text evidence="3">The sequence shown here is derived from an EMBL/GenBank/DDBJ whole genome shotgun (WGS) entry which is preliminary data.</text>
</comment>
<dbReference type="RefSeq" id="WP_168137922.1">
    <property type="nucleotide sequence ID" value="NZ_JAAVJR010000003.1"/>
</dbReference>
<evidence type="ECO:0000313" key="3">
    <source>
        <dbReference type="EMBL" id="NJW52822.1"/>
    </source>
</evidence>
<organism evidence="3 4">
    <name type="scientific">Salinimicrobium oceani</name>
    <dbReference type="NCBI Taxonomy" id="2722702"/>
    <lineage>
        <taxon>Bacteria</taxon>
        <taxon>Pseudomonadati</taxon>
        <taxon>Bacteroidota</taxon>
        <taxon>Flavobacteriia</taxon>
        <taxon>Flavobacteriales</taxon>
        <taxon>Flavobacteriaceae</taxon>
        <taxon>Salinimicrobium</taxon>
    </lineage>
</organism>
<name>A0ABX1CYF5_9FLAO</name>
<gene>
    <name evidence="3" type="ORF">HC175_07800</name>
</gene>
<evidence type="ECO:0000256" key="1">
    <source>
        <dbReference type="SAM" id="Phobius"/>
    </source>
</evidence>
<evidence type="ECO:0000313" key="4">
    <source>
        <dbReference type="Proteomes" id="UP000703674"/>
    </source>
</evidence>
<dbReference type="Pfam" id="PF14258">
    <property type="entry name" value="DUF4350"/>
    <property type="match status" value="1"/>
</dbReference>
<evidence type="ECO:0000259" key="2">
    <source>
        <dbReference type="Pfam" id="PF14258"/>
    </source>
</evidence>
<feature type="domain" description="DUF4350" evidence="2">
    <location>
        <begin position="40"/>
        <end position="232"/>
    </location>
</feature>